<keyword evidence="1" id="KW-0548">Nucleotidyltransferase</keyword>
<evidence type="ECO:0000313" key="1">
    <source>
        <dbReference type="EMBL" id="KAA3469546.1"/>
    </source>
</evidence>
<reference evidence="2" key="1">
    <citation type="journal article" date="2019" name="Plant Biotechnol. J.">
        <title>Genome sequencing of the Australian wild diploid species Gossypium australe highlights disease resistance and delayed gland morphogenesis.</title>
        <authorList>
            <person name="Cai Y."/>
            <person name="Cai X."/>
            <person name="Wang Q."/>
            <person name="Wang P."/>
            <person name="Zhang Y."/>
            <person name="Cai C."/>
            <person name="Xu Y."/>
            <person name="Wang K."/>
            <person name="Zhou Z."/>
            <person name="Wang C."/>
            <person name="Geng S."/>
            <person name="Li B."/>
            <person name="Dong Q."/>
            <person name="Hou Y."/>
            <person name="Wang H."/>
            <person name="Ai P."/>
            <person name="Liu Z."/>
            <person name="Yi F."/>
            <person name="Sun M."/>
            <person name="An G."/>
            <person name="Cheng J."/>
            <person name="Zhang Y."/>
            <person name="Shi Q."/>
            <person name="Xie Y."/>
            <person name="Shi X."/>
            <person name="Chang Y."/>
            <person name="Huang F."/>
            <person name="Chen Y."/>
            <person name="Hong S."/>
            <person name="Mi L."/>
            <person name="Sun Q."/>
            <person name="Zhang L."/>
            <person name="Zhou B."/>
            <person name="Peng R."/>
            <person name="Zhang X."/>
            <person name="Liu F."/>
        </authorList>
    </citation>
    <scope>NUCLEOTIDE SEQUENCE [LARGE SCALE GENOMIC DNA]</scope>
    <source>
        <strain evidence="2">cv. PA1801</strain>
    </source>
</reference>
<dbReference type="EMBL" id="SMMG02000006">
    <property type="protein sequence ID" value="KAA3469546.1"/>
    <property type="molecule type" value="Genomic_DNA"/>
</dbReference>
<comment type="caution">
    <text evidence="1">The sequence shown here is derived from an EMBL/GenBank/DDBJ whole genome shotgun (WGS) entry which is preliminary data.</text>
</comment>
<sequence length="120" mass="14072">MQSDDGRETDKIEEMEEIARSYFQHLFSTGRRGNYNHILSGIDRCIFDEDKSKLKANYTKEEIREALKELGPTKAPGEDGFSTLFYKKCWSIIGEDHKVLLCLGDLFLIMFYWPTNFYIL</sequence>
<name>A0A5B6VKA6_9ROSI</name>
<keyword evidence="1" id="KW-0808">Transferase</keyword>
<keyword evidence="2" id="KW-1185">Reference proteome</keyword>
<gene>
    <name evidence="1" type="ORF">EPI10_015322</name>
</gene>
<proteinExistence type="predicted"/>
<keyword evidence="1" id="KW-0695">RNA-directed DNA polymerase</keyword>
<accession>A0A5B6VKA6</accession>
<evidence type="ECO:0000313" key="2">
    <source>
        <dbReference type="Proteomes" id="UP000325315"/>
    </source>
</evidence>
<dbReference type="OrthoDB" id="1302332at2759"/>
<dbReference type="Proteomes" id="UP000325315">
    <property type="component" value="Unassembled WGS sequence"/>
</dbReference>
<dbReference type="AlphaFoldDB" id="A0A5B6VKA6"/>
<protein>
    <submittedName>
        <fullName evidence="1">Non-ltr retroelement reverse transcriptase</fullName>
    </submittedName>
</protein>
<dbReference type="GO" id="GO:0003964">
    <property type="term" value="F:RNA-directed DNA polymerase activity"/>
    <property type="evidence" value="ECO:0007669"/>
    <property type="project" value="UniProtKB-KW"/>
</dbReference>
<organism evidence="1 2">
    <name type="scientific">Gossypium australe</name>
    <dbReference type="NCBI Taxonomy" id="47621"/>
    <lineage>
        <taxon>Eukaryota</taxon>
        <taxon>Viridiplantae</taxon>
        <taxon>Streptophyta</taxon>
        <taxon>Embryophyta</taxon>
        <taxon>Tracheophyta</taxon>
        <taxon>Spermatophyta</taxon>
        <taxon>Magnoliopsida</taxon>
        <taxon>eudicotyledons</taxon>
        <taxon>Gunneridae</taxon>
        <taxon>Pentapetalae</taxon>
        <taxon>rosids</taxon>
        <taxon>malvids</taxon>
        <taxon>Malvales</taxon>
        <taxon>Malvaceae</taxon>
        <taxon>Malvoideae</taxon>
        <taxon>Gossypium</taxon>
    </lineage>
</organism>